<protein>
    <recommendedName>
        <fullName evidence="2">Tubby C-terminal domain-containing protein</fullName>
    </recommendedName>
</protein>
<sequence length="212" mass="24723">MSKQAESTSTFTENNIEEESETDDTPSLDIYRSMRLEMNKGKGKRIHFQFSLDEVNLYHSKLKTKHQTEPIPISRGSETHYSHGAEFYLIPNEDFTNFSLKTDDTEIMVCTFEKKKKEPKLIKVIWKENPDEPQVFINQEAEKTDAGIYVLDFDGRYAEPSIKNCMLVHEEDHELAAMFRRIDSWEMNVDAKHELSDLMLFALILCLNVCPF</sequence>
<reference evidence="3 4" key="1">
    <citation type="submission" date="2024-04" db="EMBL/GenBank/DDBJ databases">
        <title>Tritrichomonas musculus Genome.</title>
        <authorList>
            <person name="Alves-Ferreira E."/>
            <person name="Grigg M."/>
            <person name="Lorenzi H."/>
            <person name="Galac M."/>
        </authorList>
    </citation>
    <scope>NUCLEOTIDE SEQUENCE [LARGE SCALE GENOMIC DNA]</scope>
    <source>
        <strain evidence="3 4">EAF2021</strain>
    </source>
</reference>
<organism evidence="3 4">
    <name type="scientific">Tritrichomonas musculus</name>
    <dbReference type="NCBI Taxonomy" id="1915356"/>
    <lineage>
        <taxon>Eukaryota</taxon>
        <taxon>Metamonada</taxon>
        <taxon>Parabasalia</taxon>
        <taxon>Tritrichomonadida</taxon>
        <taxon>Tritrichomonadidae</taxon>
        <taxon>Tritrichomonas</taxon>
    </lineage>
</organism>
<dbReference type="Pfam" id="PF01167">
    <property type="entry name" value="Tub"/>
    <property type="match status" value="1"/>
</dbReference>
<accession>A0ABR2HXR5</accession>
<feature type="region of interest" description="Disordered" evidence="1">
    <location>
        <begin position="1"/>
        <end position="28"/>
    </location>
</feature>
<dbReference type="Proteomes" id="UP001470230">
    <property type="component" value="Unassembled WGS sequence"/>
</dbReference>
<dbReference type="Gene3D" id="3.20.90.10">
    <property type="entry name" value="Tubby Protein, Chain A"/>
    <property type="match status" value="1"/>
</dbReference>
<evidence type="ECO:0000259" key="2">
    <source>
        <dbReference type="Pfam" id="PF01167"/>
    </source>
</evidence>
<dbReference type="InterPro" id="IPR000007">
    <property type="entry name" value="Tubby_C"/>
</dbReference>
<keyword evidence="4" id="KW-1185">Reference proteome</keyword>
<dbReference type="EMBL" id="JAPFFF010000021">
    <property type="protein sequence ID" value="KAK8854301.1"/>
    <property type="molecule type" value="Genomic_DNA"/>
</dbReference>
<feature type="compositionally biased region" description="Polar residues" evidence="1">
    <location>
        <begin position="1"/>
        <end position="14"/>
    </location>
</feature>
<dbReference type="InterPro" id="IPR025659">
    <property type="entry name" value="Tubby-like_C"/>
</dbReference>
<name>A0ABR2HXR5_9EUKA</name>
<feature type="compositionally biased region" description="Acidic residues" evidence="1">
    <location>
        <begin position="15"/>
        <end position="26"/>
    </location>
</feature>
<dbReference type="SUPFAM" id="SSF54518">
    <property type="entry name" value="Tubby C-terminal domain-like"/>
    <property type="match status" value="1"/>
</dbReference>
<evidence type="ECO:0000256" key="1">
    <source>
        <dbReference type="SAM" id="MobiDB-lite"/>
    </source>
</evidence>
<gene>
    <name evidence="3" type="ORF">M9Y10_016861</name>
</gene>
<feature type="domain" description="Tubby C-terminal" evidence="2">
    <location>
        <begin position="110"/>
        <end position="205"/>
    </location>
</feature>
<evidence type="ECO:0000313" key="3">
    <source>
        <dbReference type="EMBL" id="KAK8854301.1"/>
    </source>
</evidence>
<comment type="caution">
    <text evidence="3">The sequence shown here is derived from an EMBL/GenBank/DDBJ whole genome shotgun (WGS) entry which is preliminary data.</text>
</comment>
<evidence type="ECO:0000313" key="4">
    <source>
        <dbReference type="Proteomes" id="UP001470230"/>
    </source>
</evidence>
<proteinExistence type="predicted"/>